<gene>
    <name evidence="6" type="ORF">HK100_010384</name>
</gene>
<keyword evidence="5" id="KW-0804">Transcription</keyword>
<organism evidence="6 7">
    <name type="scientific">Physocladia obscura</name>
    <dbReference type="NCBI Taxonomy" id="109957"/>
    <lineage>
        <taxon>Eukaryota</taxon>
        <taxon>Fungi</taxon>
        <taxon>Fungi incertae sedis</taxon>
        <taxon>Chytridiomycota</taxon>
        <taxon>Chytridiomycota incertae sedis</taxon>
        <taxon>Chytridiomycetes</taxon>
        <taxon>Chytridiales</taxon>
        <taxon>Chytriomycetaceae</taxon>
        <taxon>Physocladia</taxon>
    </lineage>
</organism>
<evidence type="ECO:0000256" key="5">
    <source>
        <dbReference type="ARBA" id="ARBA00023163"/>
    </source>
</evidence>
<comment type="caution">
    <text evidence="6">The sequence shown here is derived from an EMBL/GenBank/DDBJ whole genome shotgun (WGS) entry which is preliminary data.</text>
</comment>
<name>A0AAD5SMF4_9FUNG</name>
<dbReference type="Proteomes" id="UP001211907">
    <property type="component" value="Unassembled WGS sequence"/>
</dbReference>
<protein>
    <recommendedName>
        <fullName evidence="1">DNA-directed RNA polymerase</fullName>
        <ecNumber evidence="1">2.7.7.6</ecNumber>
    </recommendedName>
</protein>
<evidence type="ECO:0000313" key="6">
    <source>
        <dbReference type="EMBL" id="KAJ3079599.1"/>
    </source>
</evidence>
<evidence type="ECO:0000256" key="2">
    <source>
        <dbReference type="ARBA" id="ARBA00022478"/>
    </source>
</evidence>
<dbReference type="EMBL" id="JADGJH010005700">
    <property type="protein sequence ID" value="KAJ3079599.1"/>
    <property type="molecule type" value="Genomic_DNA"/>
</dbReference>
<keyword evidence="2" id="KW-0240">DNA-directed RNA polymerase</keyword>
<dbReference type="InterPro" id="IPR044893">
    <property type="entry name" value="RNA_pol_Rpb1_clamp_domain"/>
</dbReference>
<dbReference type="EC" id="2.7.7.6" evidence="1"/>
<dbReference type="Gene3D" id="4.10.860.120">
    <property type="entry name" value="RNA polymerase II, clamp domain"/>
    <property type="match status" value="1"/>
</dbReference>
<evidence type="ECO:0000256" key="4">
    <source>
        <dbReference type="ARBA" id="ARBA00022695"/>
    </source>
</evidence>
<keyword evidence="3" id="KW-0808">Transferase</keyword>
<reference evidence="6" key="1">
    <citation type="submission" date="2020-05" db="EMBL/GenBank/DDBJ databases">
        <title>Phylogenomic resolution of chytrid fungi.</title>
        <authorList>
            <person name="Stajich J.E."/>
            <person name="Amses K."/>
            <person name="Simmons R."/>
            <person name="Seto K."/>
            <person name="Myers J."/>
            <person name="Bonds A."/>
            <person name="Quandt C.A."/>
            <person name="Barry K."/>
            <person name="Liu P."/>
            <person name="Grigoriev I."/>
            <person name="Longcore J.E."/>
            <person name="James T.Y."/>
        </authorList>
    </citation>
    <scope>NUCLEOTIDE SEQUENCE</scope>
    <source>
        <strain evidence="6">JEL0513</strain>
    </source>
</reference>
<dbReference type="AlphaFoldDB" id="A0AAD5SMF4"/>
<evidence type="ECO:0000313" key="7">
    <source>
        <dbReference type="Proteomes" id="UP001211907"/>
    </source>
</evidence>
<dbReference type="GO" id="GO:0000428">
    <property type="term" value="C:DNA-directed RNA polymerase complex"/>
    <property type="evidence" value="ECO:0007669"/>
    <property type="project" value="UniProtKB-KW"/>
</dbReference>
<dbReference type="GO" id="GO:0003899">
    <property type="term" value="F:DNA-directed RNA polymerase activity"/>
    <property type="evidence" value="ECO:0007669"/>
    <property type="project" value="UniProtKB-EC"/>
</dbReference>
<evidence type="ECO:0000256" key="3">
    <source>
        <dbReference type="ARBA" id="ARBA00022679"/>
    </source>
</evidence>
<keyword evidence="4" id="KW-0548">Nucleotidyltransferase</keyword>
<sequence>TLKEMQFHQVEIMIESNHTEEKLSLPLFQSRIRQGRFQTLCSIGLSEDEINRFCEPESLDSNGRASGLFRCRVVFVQRIIDYSGKVTQLEFGVFSAQEAKKLSVIELYDCNLYDTAKPGRPPTRFGVLDRRMVEILLPN</sequence>
<feature type="non-terminal residue" evidence="6">
    <location>
        <position position="139"/>
    </location>
</feature>
<accession>A0AAD5SMF4</accession>
<keyword evidence="7" id="KW-1185">Reference proteome</keyword>
<evidence type="ECO:0000256" key="1">
    <source>
        <dbReference type="ARBA" id="ARBA00012418"/>
    </source>
</evidence>
<proteinExistence type="predicted"/>